<feature type="domain" description="RNA polymerase sigma-70 region 2" evidence="5">
    <location>
        <begin position="27"/>
        <end position="94"/>
    </location>
</feature>
<accession>A0ABW2BGZ3</accession>
<proteinExistence type="inferred from homology"/>
<dbReference type="SUPFAM" id="SSF88946">
    <property type="entry name" value="Sigma2 domain of RNA polymerase sigma factors"/>
    <property type="match status" value="1"/>
</dbReference>
<organism evidence="7 8">
    <name type="scientific">Methylobacterium komagatae</name>
    <dbReference type="NCBI Taxonomy" id="374425"/>
    <lineage>
        <taxon>Bacteria</taxon>
        <taxon>Pseudomonadati</taxon>
        <taxon>Pseudomonadota</taxon>
        <taxon>Alphaproteobacteria</taxon>
        <taxon>Hyphomicrobiales</taxon>
        <taxon>Methylobacteriaceae</taxon>
        <taxon>Methylobacterium</taxon>
    </lineage>
</organism>
<dbReference type="EMBL" id="JBHSWN010000001">
    <property type="protein sequence ID" value="MFC6789667.1"/>
    <property type="molecule type" value="Genomic_DNA"/>
</dbReference>
<dbReference type="Pfam" id="PF04542">
    <property type="entry name" value="Sigma70_r2"/>
    <property type="match status" value="1"/>
</dbReference>
<dbReference type="Pfam" id="PF08281">
    <property type="entry name" value="Sigma70_r4_2"/>
    <property type="match status" value="1"/>
</dbReference>
<keyword evidence="3" id="KW-0731">Sigma factor</keyword>
<comment type="caution">
    <text evidence="7">The sequence shown here is derived from an EMBL/GenBank/DDBJ whole genome shotgun (WGS) entry which is preliminary data.</text>
</comment>
<feature type="domain" description="RNA polymerase sigma factor 70 region 4 type 2" evidence="6">
    <location>
        <begin position="147"/>
        <end position="199"/>
    </location>
</feature>
<gene>
    <name evidence="7" type="ORF">ACFQE0_08580</name>
</gene>
<evidence type="ECO:0000256" key="1">
    <source>
        <dbReference type="ARBA" id="ARBA00010641"/>
    </source>
</evidence>
<evidence type="ECO:0000256" key="2">
    <source>
        <dbReference type="ARBA" id="ARBA00023015"/>
    </source>
</evidence>
<evidence type="ECO:0000259" key="5">
    <source>
        <dbReference type="Pfam" id="PF04542"/>
    </source>
</evidence>
<dbReference type="PANTHER" id="PTHR43133">
    <property type="entry name" value="RNA POLYMERASE ECF-TYPE SIGMA FACTO"/>
    <property type="match status" value="1"/>
</dbReference>
<dbReference type="InterPro" id="IPR013249">
    <property type="entry name" value="RNA_pol_sigma70_r4_t2"/>
</dbReference>
<dbReference type="Proteomes" id="UP001596292">
    <property type="component" value="Unassembled WGS sequence"/>
</dbReference>
<keyword evidence="4" id="KW-0804">Transcription</keyword>
<keyword evidence="8" id="KW-1185">Reference proteome</keyword>
<keyword evidence="2" id="KW-0805">Transcription regulation</keyword>
<dbReference type="InterPro" id="IPR013325">
    <property type="entry name" value="RNA_pol_sigma_r2"/>
</dbReference>
<protein>
    <submittedName>
        <fullName evidence="7">Sigma-70 family RNA polymerase sigma factor</fullName>
    </submittedName>
</protein>
<dbReference type="InterPro" id="IPR039425">
    <property type="entry name" value="RNA_pol_sigma-70-like"/>
</dbReference>
<evidence type="ECO:0000259" key="6">
    <source>
        <dbReference type="Pfam" id="PF08281"/>
    </source>
</evidence>
<evidence type="ECO:0000256" key="3">
    <source>
        <dbReference type="ARBA" id="ARBA00023082"/>
    </source>
</evidence>
<sequence>MTADLEPSDDLLLPRLRLGEEAAFRILVRRYHVRLVAIARGAHLTREAAEEAVQEAWIAVMRNIAGFEARSSLRTWLTGIVLNIARKASVSARRTATFAELTPRHDEDEGSGFDADAFLADGHWREAPWHWSEIDLERGLAGRQVWQAVEAAIAALPPDEAAVIRHRDIEGFGPRETEELLGLGEARQRVLLDRARLKIRRVFEALTRDAARA</sequence>
<dbReference type="PANTHER" id="PTHR43133:SF53">
    <property type="entry name" value="ECF RNA POLYMERASE SIGMA-E FACTOR"/>
    <property type="match status" value="1"/>
</dbReference>
<evidence type="ECO:0000256" key="4">
    <source>
        <dbReference type="ARBA" id="ARBA00023163"/>
    </source>
</evidence>
<evidence type="ECO:0000313" key="8">
    <source>
        <dbReference type="Proteomes" id="UP001596292"/>
    </source>
</evidence>
<evidence type="ECO:0000313" key="7">
    <source>
        <dbReference type="EMBL" id="MFC6789667.1"/>
    </source>
</evidence>
<reference evidence="8" key="1">
    <citation type="journal article" date="2019" name="Int. J. Syst. Evol. Microbiol.">
        <title>The Global Catalogue of Microorganisms (GCM) 10K type strain sequencing project: providing services to taxonomists for standard genome sequencing and annotation.</title>
        <authorList>
            <consortium name="The Broad Institute Genomics Platform"/>
            <consortium name="The Broad Institute Genome Sequencing Center for Infectious Disease"/>
            <person name="Wu L."/>
            <person name="Ma J."/>
        </authorList>
    </citation>
    <scope>NUCLEOTIDE SEQUENCE [LARGE SCALE GENOMIC DNA]</scope>
    <source>
        <strain evidence="8">CCUG 48316</strain>
    </source>
</reference>
<name>A0ABW2BGZ3_9HYPH</name>
<comment type="similarity">
    <text evidence="1">Belongs to the sigma-70 factor family. ECF subfamily.</text>
</comment>
<dbReference type="SUPFAM" id="SSF88659">
    <property type="entry name" value="Sigma3 and sigma4 domains of RNA polymerase sigma factors"/>
    <property type="match status" value="1"/>
</dbReference>
<dbReference type="InterPro" id="IPR013324">
    <property type="entry name" value="RNA_pol_sigma_r3/r4-like"/>
</dbReference>
<dbReference type="InterPro" id="IPR014284">
    <property type="entry name" value="RNA_pol_sigma-70_dom"/>
</dbReference>
<dbReference type="Gene3D" id="1.10.1740.10">
    <property type="match status" value="1"/>
</dbReference>
<dbReference type="InterPro" id="IPR036388">
    <property type="entry name" value="WH-like_DNA-bd_sf"/>
</dbReference>
<dbReference type="InterPro" id="IPR007627">
    <property type="entry name" value="RNA_pol_sigma70_r2"/>
</dbReference>
<dbReference type="NCBIfam" id="TIGR02937">
    <property type="entry name" value="sigma70-ECF"/>
    <property type="match status" value="1"/>
</dbReference>
<dbReference type="Gene3D" id="1.10.10.10">
    <property type="entry name" value="Winged helix-like DNA-binding domain superfamily/Winged helix DNA-binding domain"/>
    <property type="match status" value="1"/>
</dbReference>